<gene>
    <name evidence="1" type="ORF">C7446_2352</name>
</gene>
<dbReference type="EMBL" id="RBIN01000006">
    <property type="protein sequence ID" value="RKR02634.1"/>
    <property type="molecule type" value="Genomic_DNA"/>
</dbReference>
<reference evidence="1 2" key="1">
    <citation type="submission" date="2018-10" db="EMBL/GenBank/DDBJ databases">
        <title>Genomic Encyclopedia of Type Strains, Phase IV (KMG-IV): sequencing the most valuable type-strain genomes for metagenomic binning, comparative biology and taxonomic classification.</title>
        <authorList>
            <person name="Goeker M."/>
        </authorList>
    </citation>
    <scope>NUCLEOTIDE SEQUENCE [LARGE SCALE GENOMIC DNA]</scope>
    <source>
        <strain evidence="1 2">DSM 23229</strain>
    </source>
</reference>
<organism evidence="1 2">
    <name type="scientific">Kushneria sinocarnis</name>
    <dbReference type="NCBI Taxonomy" id="595502"/>
    <lineage>
        <taxon>Bacteria</taxon>
        <taxon>Pseudomonadati</taxon>
        <taxon>Pseudomonadota</taxon>
        <taxon>Gammaproteobacteria</taxon>
        <taxon>Oceanospirillales</taxon>
        <taxon>Halomonadaceae</taxon>
        <taxon>Kushneria</taxon>
    </lineage>
</organism>
<dbReference type="AlphaFoldDB" id="A0A420WVS6"/>
<accession>A0A420WVS6</accession>
<dbReference type="OrthoDB" id="6184231at2"/>
<protein>
    <submittedName>
        <fullName evidence="1">Uncharacterized protein</fullName>
    </submittedName>
</protein>
<dbReference type="Proteomes" id="UP000281975">
    <property type="component" value="Unassembled WGS sequence"/>
</dbReference>
<dbReference type="RefSeq" id="WP_147408764.1">
    <property type="nucleotide sequence ID" value="NZ_RBIN01000006.1"/>
</dbReference>
<proteinExistence type="predicted"/>
<name>A0A420WVS6_9GAMM</name>
<evidence type="ECO:0000313" key="2">
    <source>
        <dbReference type="Proteomes" id="UP000281975"/>
    </source>
</evidence>
<comment type="caution">
    <text evidence="1">The sequence shown here is derived from an EMBL/GenBank/DDBJ whole genome shotgun (WGS) entry which is preliminary data.</text>
</comment>
<keyword evidence="2" id="KW-1185">Reference proteome</keyword>
<evidence type="ECO:0000313" key="1">
    <source>
        <dbReference type="EMBL" id="RKR02634.1"/>
    </source>
</evidence>
<sequence length="80" mass="9207">MAERIGWLKRNNMARNGTLSIKEKWTLDSQLGEMLRGLDDRPDSDEALLQALNRLLSDYEMSVADTVELLNWIRRESDAA</sequence>